<dbReference type="HAMAP" id="MF_00008">
    <property type="entry name" value="Thymidy_synth_bact"/>
    <property type="match status" value="1"/>
</dbReference>
<feature type="binding site" evidence="8">
    <location>
        <position position="263"/>
    </location>
    <ligand>
        <name>(6R)-5,10-methylene-5,6,7,8-tetrahydrofolate</name>
        <dbReference type="ChEBI" id="CHEBI:15636"/>
    </ligand>
</feature>
<dbReference type="Gene3D" id="3.30.572.10">
    <property type="entry name" value="Thymidylate synthase/dCMP hydroxymethylase domain"/>
    <property type="match status" value="1"/>
</dbReference>
<name>A0A1H6H545_CHRCI</name>
<keyword evidence="4 8" id="KW-0489">Methyltransferase</keyword>
<dbReference type="AlphaFoldDB" id="A0A1H6H545"/>
<dbReference type="SUPFAM" id="SSF55831">
    <property type="entry name" value="Thymidylate synthase/dCMP hydroxymethylase"/>
    <property type="match status" value="1"/>
</dbReference>
<feature type="binding site" description="in other chain" evidence="8">
    <location>
        <begin position="166"/>
        <end position="169"/>
    </location>
    <ligand>
        <name>dUMP</name>
        <dbReference type="ChEBI" id="CHEBI:246422"/>
        <note>ligand shared between dimeric partners</note>
    </ligand>
</feature>
<dbReference type="CDD" id="cd00351">
    <property type="entry name" value="TS_Pyrimidine_HMase"/>
    <property type="match status" value="1"/>
</dbReference>
<dbReference type="GO" id="GO:0032259">
    <property type="term" value="P:methylation"/>
    <property type="evidence" value="ECO:0007669"/>
    <property type="project" value="UniProtKB-KW"/>
</dbReference>
<feature type="binding site" evidence="8">
    <location>
        <begin position="126"/>
        <end position="127"/>
    </location>
    <ligand>
        <name>dUMP</name>
        <dbReference type="ChEBI" id="CHEBI:246422"/>
        <note>ligand shared between dimeric partners</note>
    </ligand>
</feature>
<reference evidence="11 12" key="1">
    <citation type="submission" date="2016-10" db="EMBL/GenBank/DDBJ databases">
        <authorList>
            <person name="de Groot N.N."/>
        </authorList>
    </citation>
    <scope>NUCLEOTIDE SEQUENCE [LARGE SCALE GENOMIC DNA]</scope>
    <source>
        <strain evidence="11 12">DSM 23031</strain>
    </source>
</reference>
<dbReference type="EMBL" id="FNWQ01000001">
    <property type="protein sequence ID" value="SEH29230.1"/>
    <property type="molecule type" value="Genomic_DNA"/>
</dbReference>
<protein>
    <recommendedName>
        <fullName evidence="2 8">Thymidylate synthase</fullName>
        <shortName evidence="8">TS</shortName>
        <shortName evidence="8">TSase</shortName>
        <ecNumber evidence="2 8">2.1.1.45</ecNumber>
    </recommendedName>
</protein>
<evidence type="ECO:0000259" key="10">
    <source>
        <dbReference type="Pfam" id="PF00303"/>
    </source>
</evidence>
<dbReference type="GO" id="GO:0006231">
    <property type="term" value="P:dTMP biosynthetic process"/>
    <property type="evidence" value="ECO:0007669"/>
    <property type="project" value="UniProtKB-UniRule"/>
</dbReference>
<evidence type="ECO:0000256" key="4">
    <source>
        <dbReference type="ARBA" id="ARBA00022603"/>
    </source>
</evidence>
<dbReference type="GO" id="GO:0005829">
    <property type="term" value="C:cytosol"/>
    <property type="evidence" value="ECO:0007669"/>
    <property type="project" value="TreeGrafter"/>
</dbReference>
<evidence type="ECO:0000313" key="12">
    <source>
        <dbReference type="Proteomes" id="UP000198561"/>
    </source>
</evidence>
<feature type="active site" description="Nucleophile" evidence="8">
    <location>
        <position position="146"/>
    </location>
</feature>
<dbReference type="UniPathway" id="UPA00575"/>
<comment type="function">
    <text evidence="8">Catalyzes the reductive methylation of 2'-deoxyuridine-5'-monophosphate (dUMP) to 2'-deoxythymidine-5'-monophosphate (dTMP) while utilizing 5,10-methylenetetrahydrofolate (mTHF) as the methyl donor and reductant in the reaction, yielding dihydrofolate (DHF) as a by-product. This enzymatic reaction provides an intracellular de novo source of dTMP, an essential precursor for DNA biosynthesis.</text>
</comment>
<organism evidence="11 12">
    <name type="scientific">Chryseobacterium culicis</name>
    <dbReference type="NCBI Taxonomy" id="680127"/>
    <lineage>
        <taxon>Bacteria</taxon>
        <taxon>Pseudomonadati</taxon>
        <taxon>Bacteroidota</taxon>
        <taxon>Flavobacteriia</taxon>
        <taxon>Flavobacteriales</taxon>
        <taxon>Weeksellaceae</taxon>
        <taxon>Chryseobacterium group</taxon>
        <taxon>Chryseobacterium</taxon>
    </lineage>
</organism>
<dbReference type="InterPro" id="IPR036926">
    <property type="entry name" value="Thymidate_synth/dCMP_Mease_sf"/>
</dbReference>
<dbReference type="Proteomes" id="UP000198561">
    <property type="component" value="Unassembled WGS sequence"/>
</dbReference>
<evidence type="ECO:0000256" key="2">
    <source>
        <dbReference type="ARBA" id="ARBA00011947"/>
    </source>
</evidence>
<keyword evidence="5 8" id="KW-0808">Transferase</keyword>
<feature type="domain" description="Thymidylate synthase/dCMP hydroxymethylase" evidence="10">
    <location>
        <begin position="2"/>
        <end position="264"/>
    </location>
</feature>
<dbReference type="PANTHER" id="PTHR11548:SF9">
    <property type="entry name" value="THYMIDYLATE SYNTHASE"/>
    <property type="match status" value="1"/>
</dbReference>
<dbReference type="InterPro" id="IPR023451">
    <property type="entry name" value="Thymidate_synth/dCMP_Mease_dom"/>
</dbReference>
<comment type="catalytic activity">
    <reaction evidence="7 8">
        <text>dUMP + (6R)-5,10-methylene-5,6,7,8-tetrahydrofolate = 7,8-dihydrofolate + dTMP</text>
        <dbReference type="Rhea" id="RHEA:12104"/>
        <dbReference type="ChEBI" id="CHEBI:15636"/>
        <dbReference type="ChEBI" id="CHEBI:57451"/>
        <dbReference type="ChEBI" id="CHEBI:63528"/>
        <dbReference type="ChEBI" id="CHEBI:246422"/>
        <dbReference type="EC" id="2.1.1.45"/>
    </reaction>
</comment>
<comment type="subcellular location">
    <subcellularLocation>
        <location evidence="8">Cytoplasm</location>
    </subcellularLocation>
</comment>
<keyword evidence="3 8" id="KW-0963">Cytoplasm</keyword>
<evidence type="ECO:0000256" key="3">
    <source>
        <dbReference type="ARBA" id="ARBA00022490"/>
    </source>
</evidence>
<comment type="pathway">
    <text evidence="8">Pyrimidine metabolism; dTTP biosynthesis.</text>
</comment>
<dbReference type="PRINTS" id="PR00108">
    <property type="entry name" value="THYMDSNTHASE"/>
</dbReference>
<dbReference type="NCBIfam" id="TIGR03284">
    <property type="entry name" value="thym_sym"/>
    <property type="match status" value="2"/>
</dbReference>
<dbReference type="NCBIfam" id="NF002499">
    <property type="entry name" value="PRK01827.1-5"/>
    <property type="match status" value="1"/>
</dbReference>
<evidence type="ECO:0000256" key="7">
    <source>
        <dbReference type="ARBA" id="ARBA00047344"/>
    </source>
</evidence>
<comment type="subunit">
    <text evidence="1 8">Homodimer.</text>
</comment>
<dbReference type="InterPro" id="IPR000398">
    <property type="entry name" value="Thymidylate_synthase"/>
</dbReference>
<dbReference type="RefSeq" id="WP_089690114.1">
    <property type="nucleotide sequence ID" value="NZ_FNWQ01000001.1"/>
</dbReference>
<accession>A0A1H6H545</accession>
<feature type="binding site" description="in other chain" evidence="8">
    <location>
        <position position="177"/>
    </location>
    <ligand>
        <name>dUMP</name>
        <dbReference type="ChEBI" id="CHEBI:246422"/>
        <note>ligand shared between dimeric partners</note>
    </ligand>
</feature>
<dbReference type="PROSITE" id="PS00091">
    <property type="entry name" value="THYMIDYLATE_SYNTHASE"/>
    <property type="match status" value="1"/>
</dbReference>
<feature type="binding site" evidence="8">
    <location>
        <position position="51"/>
    </location>
    <ligand>
        <name>(6R)-5,10-methylene-5,6,7,8-tetrahydrofolate</name>
        <dbReference type="ChEBI" id="CHEBI:15636"/>
    </ligand>
</feature>
<dbReference type="InterPro" id="IPR020940">
    <property type="entry name" value="Thymidylate_synthase_AS"/>
</dbReference>
<comment type="similarity">
    <text evidence="8">Belongs to the thymidylate synthase family. Bacterial-type ThyA subfamily.</text>
</comment>
<evidence type="ECO:0000256" key="9">
    <source>
        <dbReference type="PROSITE-ProRule" id="PRU10016"/>
    </source>
</evidence>
<dbReference type="FunFam" id="3.30.572.10:FF:000001">
    <property type="entry name" value="Thymidylate synthase"/>
    <property type="match status" value="1"/>
</dbReference>
<evidence type="ECO:0000256" key="5">
    <source>
        <dbReference type="ARBA" id="ARBA00022679"/>
    </source>
</evidence>
<dbReference type="Pfam" id="PF00303">
    <property type="entry name" value="Thymidylat_synt"/>
    <property type="match status" value="1"/>
</dbReference>
<dbReference type="GO" id="GO:0006235">
    <property type="term" value="P:dTTP biosynthetic process"/>
    <property type="evidence" value="ECO:0007669"/>
    <property type="project" value="UniProtKB-UniRule"/>
</dbReference>
<keyword evidence="6 8" id="KW-0545">Nucleotide biosynthesis</keyword>
<dbReference type="OrthoDB" id="9774633at2"/>
<evidence type="ECO:0000256" key="8">
    <source>
        <dbReference type="HAMAP-Rule" id="MF_00008"/>
    </source>
</evidence>
<gene>
    <name evidence="8" type="primary">thyA</name>
    <name evidence="11" type="ORF">SAMN05421593_0936</name>
</gene>
<dbReference type="InterPro" id="IPR045097">
    <property type="entry name" value="Thymidate_synth/dCMP_Mease"/>
</dbReference>
<evidence type="ECO:0000256" key="1">
    <source>
        <dbReference type="ARBA" id="ARBA00011738"/>
    </source>
</evidence>
<dbReference type="GO" id="GO:0004799">
    <property type="term" value="F:thymidylate synthase activity"/>
    <property type="evidence" value="ECO:0007669"/>
    <property type="project" value="UniProtKB-UniRule"/>
</dbReference>
<sequence length="264" mass="30143">MQNYLDLLQHILDNGTDKTDRTGTGTRSVFGYQLRYDLSEGFPLVTTKKVHLKSIIYELLWFLKGDTNIKYLKDNGVSIWDEWADENGDLGPVYGAQWRNWTGADGKVVDQIKDVIDQIKKNPDSRRLIVSAWNVAEIPNMALAPCHALFQFYVADGKLSLQLYQRSADVFLGVPFNIASYALLLMMVAQVCDLEVGDYVHSFGDVHIYNNHFEQVNRQLGREPRPLPVMKLNPDIKDIFDFNFEDFTLENYDPHPGIKAPVAI</sequence>
<evidence type="ECO:0000256" key="6">
    <source>
        <dbReference type="ARBA" id="ARBA00022727"/>
    </source>
</evidence>
<feature type="binding site" description="in other chain" evidence="8">
    <location>
        <position position="21"/>
    </location>
    <ligand>
        <name>dUMP</name>
        <dbReference type="ChEBI" id="CHEBI:246422"/>
        <note>ligand shared between dimeric partners</note>
    </ligand>
</feature>
<feature type="binding site" evidence="8">
    <location>
        <position position="169"/>
    </location>
    <ligand>
        <name>(6R)-5,10-methylene-5,6,7,8-tetrahydrofolate</name>
        <dbReference type="ChEBI" id="CHEBI:15636"/>
    </ligand>
</feature>
<feature type="active site" evidence="9">
    <location>
        <position position="146"/>
    </location>
</feature>
<proteinExistence type="inferred from homology"/>
<dbReference type="PANTHER" id="PTHR11548">
    <property type="entry name" value="THYMIDYLATE SYNTHASE 1"/>
    <property type="match status" value="1"/>
</dbReference>
<dbReference type="EC" id="2.1.1.45" evidence="2 8"/>
<dbReference type="STRING" id="680127.SAMN05421593_0936"/>
<feature type="binding site" description="in other chain" evidence="8">
    <location>
        <begin position="207"/>
        <end position="209"/>
    </location>
    <ligand>
        <name>dUMP</name>
        <dbReference type="ChEBI" id="CHEBI:246422"/>
        <note>ligand shared between dimeric partners</note>
    </ligand>
</feature>
<dbReference type="NCBIfam" id="NF002497">
    <property type="entry name" value="PRK01827.1-3"/>
    <property type="match status" value="1"/>
</dbReference>
<evidence type="ECO:0000313" key="11">
    <source>
        <dbReference type="EMBL" id="SEH29230.1"/>
    </source>
</evidence>